<evidence type="ECO:0000256" key="2">
    <source>
        <dbReference type="SAM" id="MobiDB-lite"/>
    </source>
</evidence>
<dbReference type="InterPro" id="IPR004474">
    <property type="entry name" value="LytR_CpsA_psr"/>
</dbReference>
<gene>
    <name evidence="6" type="ORF">GCM10007298_36970</name>
</gene>
<dbReference type="PANTHER" id="PTHR33392:SF6">
    <property type="entry name" value="POLYISOPRENYL-TEICHOIC ACID--PEPTIDOGLYCAN TEICHOIC ACID TRANSFERASE TAGU"/>
    <property type="match status" value="1"/>
</dbReference>
<dbReference type="EMBL" id="BMCS01000002">
    <property type="protein sequence ID" value="GGF37802.1"/>
    <property type="molecule type" value="Genomic_DNA"/>
</dbReference>
<evidence type="ECO:0000256" key="1">
    <source>
        <dbReference type="ARBA" id="ARBA00006068"/>
    </source>
</evidence>
<keyword evidence="7" id="KW-1185">Reference proteome</keyword>
<evidence type="ECO:0000313" key="6">
    <source>
        <dbReference type="EMBL" id="GGF37802.1"/>
    </source>
</evidence>
<comment type="similarity">
    <text evidence="1">Belongs to the LytR/CpsA/Psr (LCP) family.</text>
</comment>
<evidence type="ECO:0000259" key="4">
    <source>
        <dbReference type="Pfam" id="PF03816"/>
    </source>
</evidence>
<reference evidence="7" key="1">
    <citation type="journal article" date="2019" name="Int. J. Syst. Evol. Microbiol.">
        <title>The Global Catalogue of Microorganisms (GCM) 10K type strain sequencing project: providing services to taxonomists for standard genome sequencing and annotation.</title>
        <authorList>
            <consortium name="The Broad Institute Genomics Platform"/>
            <consortium name="The Broad Institute Genome Sequencing Center for Infectious Disease"/>
            <person name="Wu L."/>
            <person name="Ma J."/>
        </authorList>
    </citation>
    <scope>NUCLEOTIDE SEQUENCE [LARGE SCALE GENOMIC DNA]</scope>
    <source>
        <strain evidence="7">CCM 7855</strain>
    </source>
</reference>
<feature type="compositionally biased region" description="Polar residues" evidence="2">
    <location>
        <begin position="678"/>
        <end position="690"/>
    </location>
</feature>
<feature type="domain" description="LytR/CpsA/Psr regulator C-terminal" evidence="5">
    <location>
        <begin position="563"/>
        <end position="646"/>
    </location>
</feature>
<feature type="compositionally biased region" description="Polar residues" evidence="2">
    <location>
        <begin position="660"/>
        <end position="670"/>
    </location>
</feature>
<feature type="region of interest" description="Disordered" evidence="2">
    <location>
        <begin position="644"/>
        <end position="690"/>
    </location>
</feature>
<feature type="region of interest" description="Disordered" evidence="2">
    <location>
        <begin position="1"/>
        <end position="181"/>
    </location>
</feature>
<dbReference type="PANTHER" id="PTHR33392">
    <property type="entry name" value="POLYISOPRENYL-TEICHOIC ACID--PEPTIDOGLYCAN TEICHOIC ACID TRANSFERASE TAGU"/>
    <property type="match status" value="1"/>
</dbReference>
<sequence length="690" mass="72354">MSDDHTPESKDSGEPPRPPRDSNRPSDARPDGSTPDNIRDDIRRRLDRPSDDVLREPAGRVGVPRGRTQRLTVAELLRQMEQSGQSSAGRPAAGSADSGATPSAPATPTPPRSRPSTPRPADIDDDATQTIAPVPAAPAPSDTDTRASGHRRRRNAGPAVLPPSDDRLAEAAKRQHRRHAATTAGRVLVAVGCVLALVGTGTVWGYLRATNGEFRTIEAVNANDKNIRNKDAQYGDQTYLIVGTDTRVGKNGKVGAGTTADAEGARSDTVILVNIPANRSRVVAVSFPRDLQIDRPQCAGWDNNTGTYTSDVVPAETGAKLNTAYGDGGPKCAVEVIQQLSGLNINHFIAMDFFGFEQVVNKLGGVQVCSPTPLYDYELGQILSKPGTQKVTGKRALNYVRARTVDTEGNGDYGRIKRQQLFLSSLLRGMLSGQVLSNPVKLNGIINTFIKNSFVDQVNTQDLINLGQSLQGLQAGRVTFLTTPTSGTTTDGSNNEIPRTEDINAIFDAIINDEQLPGEQKAAAPKSSSPSSSSSSSSATAPTSTTPEAPTQATASAASPGNVGVRVLNGTGTPGLASRVSDSLSQLGFDVRGVADASENQTATVVRYGPGQQAAAATVASMITGAVIQPDRTVKSGVEVLLGSDYPGELRPVPDAGTRLTVTENPQSSEAIDLPSDLSVTNGADTSCSG</sequence>
<dbReference type="Gene3D" id="3.30.70.2390">
    <property type="match status" value="1"/>
</dbReference>
<feature type="compositionally biased region" description="Basic and acidic residues" evidence="2">
    <location>
        <begin position="1"/>
        <end position="30"/>
    </location>
</feature>
<dbReference type="RefSeq" id="WP_229705297.1">
    <property type="nucleotide sequence ID" value="NZ_BMCS01000002.1"/>
</dbReference>
<dbReference type="Pfam" id="PF13399">
    <property type="entry name" value="LytR_C"/>
    <property type="match status" value="1"/>
</dbReference>
<comment type="caution">
    <text evidence="6">The sequence shown here is derived from an EMBL/GenBank/DDBJ whole genome shotgun (WGS) entry which is preliminary data.</text>
</comment>
<feature type="region of interest" description="Disordered" evidence="2">
    <location>
        <begin position="517"/>
        <end position="570"/>
    </location>
</feature>
<feature type="compositionally biased region" description="Basic and acidic residues" evidence="2">
    <location>
        <begin position="37"/>
        <end position="58"/>
    </location>
</feature>
<evidence type="ECO:0008006" key="8">
    <source>
        <dbReference type="Google" id="ProtNLM"/>
    </source>
</evidence>
<keyword evidence="3" id="KW-0472">Membrane</keyword>
<protein>
    <recommendedName>
        <fullName evidence="8">LytR family transcriptional regulator</fullName>
    </recommendedName>
</protein>
<dbReference type="Pfam" id="PF03816">
    <property type="entry name" value="LytR_cpsA_psr"/>
    <property type="match status" value="1"/>
</dbReference>
<proteinExistence type="inferred from homology"/>
<dbReference type="NCBIfam" id="TIGR00350">
    <property type="entry name" value="lytR_cpsA_psr"/>
    <property type="match status" value="1"/>
</dbReference>
<feature type="transmembrane region" description="Helical" evidence="3">
    <location>
        <begin position="187"/>
        <end position="207"/>
    </location>
</feature>
<feature type="compositionally biased region" description="Low complexity" evidence="2">
    <location>
        <begin position="522"/>
        <end position="560"/>
    </location>
</feature>
<keyword evidence="3" id="KW-0812">Transmembrane</keyword>
<dbReference type="Gene3D" id="3.40.630.190">
    <property type="entry name" value="LCP protein"/>
    <property type="match status" value="1"/>
</dbReference>
<dbReference type="Proteomes" id="UP000632454">
    <property type="component" value="Unassembled WGS sequence"/>
</dbReference>
<accession>A0ABQ1V6L1</accession>
<feature type="domain" description="Cell envelope-related transcriptional attenuator" evidence="4">
    <location>
        <begin position="266"/>
        <end position="430"/>
    </location>
</feature>
<evidence type="ECO:0000313" key="7">
    <source>
        <dbReference type="Proteomes" id="UP000632454"/>
    </source>
</evidence>
<keyword evidence="3" id="KW-1133">Transmembrane helix</keyword>
<feature type="compositionally biased region" description="Low complexity" evidence="2">
    <location>
        <begin position="91"/>
        <end position="104"/>
    </location>
</feature>
<feature type="compositionally biased region" description="Basic and acidic residues" evidence="2">
    <location>
        <begin position="164"/>
        <end position="173"/>
    </location>
</feature>
<dbReference type="InterPro" id="IPR027381">
    <property type="entry name" value="LytR/CpsA/Psr_C"/>
</dbReference>
<organism evidence="6 7">
    <name type="scientific">Williamsia phyllosphaerae</name>
    <dbReference type="NCBI Taxonomy" id="885042"/>
    <lineage>
        <taxon>Bacteria</taxon>
        <taxon>Bacillati</taxon>
        <taxon>Actinomycetota</taxon>
        <taxon>Actinomycetes</taxon>
        <taxon>Mycobacteriales</taxon>
        <taxon>Nocardiaceae</taxon>
        <taxon>Williamsia</taxon>
    </lineage>
</organism>
<dbReference type="InterPro" id="IPR050922">
    <property type="entry name" value="LytR/CpsA/Psr_CW_biosynth"/>
</dbReference>
<evidence type="ECO:0000259" key="5">
    <source>
        <dbReference type="Pfam" id="PF13399"/>
    </source>
</evidence>
<evidence type="ECO:0000256" key="3">
    <source>
        <dbReference type="SAM" id="Phobius"/>
    </source>
</evidence>
<name>A0ABQ1V6L1_9NOCA</name>